<feature type="region of interest" description="Disordered" evidence="1">
    <location>
        <begin position="552"/>
        <end position="587"/>
    </location>
</feature>
<dbReference type="InterPro" id="IPR053291">
    <property type="entry name" value="Ommatidial_diff-associated"/>
</dbReference>
<proteinExistence type="predicted"/>
<dbReference type="Proteomes" id="UP000682733">
    <property type="component" value="Unassembled WGS sequence"/>
</dbReference>
<evidence type="ECO:0000313" key="6">
    <source>
        <dbReference type="EMBL" id="CAF3902132.1"/>
    </source>
</evidence>
<feature type="transmembrane region" description="Helical" evidence="2">
    <location>
        <begin position="345"/>
        <end position="368"/>
    </location>
</feature>
<feature type="transmembrane region" description="Helical" evidence="2">
    <location>
        <begin position="178"/>
        <end position="197"/>
    </location>
</feature>
<dbReference type="Proteomes" id="UP000681722">
    <property type="component" value="Unassembled WGS sequence"/>
</dbReference>
<accession>A0A813XW50</accession>
<organism evidence="3 7">
    <name type="scientific">Didymodactylos carnosus</name>
    <dbReference type="NCBI Taxonomy" id="1234261"/>
    <lineage>
        <taxon>Eukaryota</taxon>
        <taxon>Metazoa</taxon>
        <taxon>Spiralia</taxon>
        <taxon>Gnathifera</taxon>
        <taxon>Rotifera</taxon>
        <taxon>Eurotatoria</taxon>
        <taxon>Bdelloidea</taxon>
        <taxon>Philodinida</taxon>
        <taxon>Philodinidae</taxon>
        <taxon>Didymodactylos</taxon>
    </lineage>
</organism>
<reference evidence="3" key="1">
    <citation type="submission" date="2021-02" db="EMBL/GenBank/DDBJ databases">
        <authorList>
            <person name="Nowell W R."/>
        </authorList>
    </citation>
    <scope>NUCLEOTIDE SEQUENCE</scope>
</reference>
<gene>
    <name evidence="3" type="ORF">GPM918_LOCUS7419</name>
    <name evidence="4" type="ORF">OVA965_LOCUS20365</name>
    <name evidence="5" type="ORF">SRO942_LOCUS7419</name>
    <name evidence="6" type="ORF">TMI583_LOCUS20718</name>
</gene>
<dbReference type="EMBL" id="CAJNOQ010001213">
    <property type="protein sequence ID" value="CAF0877263.1"/>
    <property type="molecule type" value="Genomic_DNA"/>
</dbReference>
<feature type="compositionally biased region" description="Basic residues" evidence="1">
    <location>
        <begin position="571"/>
        <end position="582"/>
    </location>
</feature>
<evidence type="ECO:0000313" key="3">
    <source>
        <dbReference type="EMBL" id="CAF0877263.1"/>
    </source>
</evidence>
<sequence>MASVRLKSLGFMWYTFICFILQICSILDDFRTIRYYDSLTWPQKPYNILTISLTCLAISLIGGPLCSIMNLIKVGSLVEDHFQFGLEYDLNQKQNRLAIPFVSLAEIQITLLLLLPKILLEGEEIKAQLKSEGFVFESDLDFLLGTADQRINLYNQSTITFYRSLTFSYYKPVVSCELLYYFLVLCRLSYLYASAFWHSNICYCILCNLHSILVLTLCIFTVATFEVLYKNMTLLFSSVTVLQISNFIQTPLILLIFLFLGLLLILLTNHCLYYFGYILYEQSLLRLKNQLIRLSNLDDKYFTNKDRPLRRALLFYLLFVFLSLLCFVLYIYHIIKMFQQGIYDLLLIIQLGLFVFYLLFSLSLFVFLTCTRVWHFQFSPSSKYQCWNHLNSHHSAVEQQPQTSQSITSTSEESSNSSRNNIIDQIVYNRRPITHSTNVEDKLFTIDTSQHEYSCAQRTVNIPTVSSRGLTVLDEDGIHLTSSMNSNNYSHSHSRTLINPYDNRTLTSNIDKTHHASSTYSFVCLNKDENNEQTSEHSKQLINVHEHVSTSVDDIDSGNHSSSTLSQQHQVIHHHHHHHHHDHDRPLIHPNYQRIKAGVTTDTLLVMH</sequence>
<feature type="compositionally biased region" description="Polar residues" evidence="1">
    <location>
        <begin position="558"/>
        <end position="570"/>
    </location>
</feature>
<keyword evidence="2" id="KW-0472">Membrane</keyword>
<feature type="transmembrane region" description="Helical" evidence="2">
    <location>
        <begin position="6"/>
        <end position="27"/>
    </location>
</feature>
<evidence type="ECO:0000313" key="7">
    <source>
        <dbReference type="Proteomes" id="UP000663829"/>
    </source>
</evidence>
<feature type="transmembrane region" description="Helical" evidence="2">
    <location>
        <begin position="250"/>
        <end position="275"/>
    </location>
</feature>
<feature type="transmembrane region" description="Helical" evidence="2">
    <location>
        <begin position="209"/>
        <end position="229"/>
    </location>
</feature>
<dbReference type="OrthoDB" id="10048354at2759"/>
<feature type="transmembrane region" description="Helical" evidence="2">
    <location>
        <begin position="48"/>
        <end position="72"/>
    </location>
</feature>
<dbReference type="Proteomes" id="UP000677228">
    <property type="component" value="Unassembled WGS sequence"/>
</dbReference>
<evidence type="ECO:0000313" key="5">
    <source>
        <dbReference type="EMBL" id="CAF3663998.1"/>
    </source>
</evidence>
<dbReference type="EMBL" id="CAJOBC010001213">
    <property type="protein sequence ID" value="CAF3663998.1"/>
    <property type="molecule type" value="Genomic_DNA"/>
</dbReference>
<dbReference type="EMBL" id="CAJOBA010018987">
    <property type="protein sequence ID" value="CAF3902132.1"/>
    <property type="molecule type" value="Genomic_DNA"/>
</dbReference>
<keyword evidence="2" id="KW-0812">Transmembrane</keyword>
<dbReference type="AlphaFoldDB" id="A0A813XW50"/>
<dbReference type="PANTHER" id="PTHR21579:SF20">
    <property type="entry name" value="PROTEIN TINCAR"/>
    <property type="match status" value="1"/>
</dbReference>
<keyword evidence="7" id="KW-1185">Reference proteome</keyword>
<protein>
    <submittedName>
        <fullName evidence="3">Uncharacterized protein</fullName>
    </submittedName>
</protein>
<evidence type="ECO:0000313" key="4">
    <source>
        <dbReference type="EMBL" id="CAF1125012.1"/>
    </source>
</evidence>
<dbReference type="PANTHER" id="PTHR21579">
    <property type="entry name" value="PROTEIN TINCAR"/>
    <property type="match status" value="1"/>
</dbReference>
<evidence type="ECO:0000256" key="2">
    <source>
        <dbReference type="SAM" id="Phobius"/>
    </source>
</evidence>
<dbReference type="EMBL" id="CAJNOK010010796">
    <property type="protein sequence ID" value="CAF1125012.1"/>
    <property type="molecule type" value="Genomic_DNA"/>
</dbReference>
<comment type="caution">
    <text evidence="3">The sequence shown here is derived from an EMBL/GenBank/DDBJ whole genome shotgun (WGS) entry which is preliminary data.</text>
</comment>
<feature type="compositionally biased region" description="Low complexity" evidence="1">
    <location>
        <begin position="398"/>
        <end position="418"/>
    </location>
</feature>
<dbReference type="Proteomes" id="UP000663829">
    <property type="component" value="Unassembled WGS sequence"/>
</dbReference>
<feature type="region of interest" description="Disordered" evidence="1">
    <location>
        <begin position="397"/>
        <end position="418"/>
    </location>
</feature>
<name>A0A813XW50_9BILA</name>
<evidence type="ECO:0000256" key="1">
    <source>
        <dbReference type="SAM" id="MobiDB-lite"/>
    </source>
</evidence>
<feature type="transmembrane region" description="Helical" evidence="2">
    <location>
        <begin position="313"/>
        <end position="333"/>
    </location>
</feature>
<keyword evidence="2" id="KW-1133">Transmembrane helix</keyword>